<feature type="domain" description="GP-PDE" evidence="1">
    <location>
        <begin position="5"/>
        <end position="110"/>
    </location>
</feature>
<dbReference type="Proteomes" id="UP000501945">
    <property type="component" value="Chromosome"/>
</dbReference>
<proteinExistence type="predicted"/>
<dbReference type="RefSeq" id="WP_167838960.1">
    <property type="nucleotide sequence ID" value="NZ_CP047616.1"/>
</dbReference>
<dbReference type="PANTHER" id="PTHR46211">
    <property type="entry name" value="GLYCEROPHOSPHORYL DIESTER PHOSPHODIESTERASE"/>
    <property type="match status" value="1"/>
</dbReference>
<sequence>MKNNTKVFAHRGGGLSAPENTLAAFSRAIKQNVSGIELDVQLSKDNIPVVIHDAAVERTTNGKGTVSELSLKDLKSLDAGSYFSKSFEYEMIPTLEEVLNLLNEKNMQEF</sequence>
<dbReference type="InterPro" id="IPR017946">
    <property type="entry name" value="PLC-like_Pdiesterase_TIM-brl"/>
</dbReference>
<accession>A0A6H0UGB1</accession>
<dbReference type="PROSITE" id="PS51704">
    <property type="entry name" value="GP_PDE"/>
    <property type="match status" value="1"/>
</dbReference>
<protein>
    <recommendedName>
        <fullName evidence="1">GP-PDE domain-containing protein</fullName>
    </recommendedName>
</protein>
<dbReference type="InterPro" id="IPR030395">
    <property type="entry name" value="GP_PDE_dom"/>
</dbReference>
<name>A0A6H0UGB1_9LACT</name>
<dbReference type="GO" id="GO:0006629">
    <property type="term" value="P:lipid metabolic process"/>
    <property type="evidence" value="ECO:0007669"/>
    <property type="project" value="InterPro"/>
</dbReference>
<gene>
    <name evidence="2" type="ORF">GU336_09560</name>
</gene>
<dbReference type="Pfam" id="PF03009">
    <property type="entry name" value="GDPD"/>
    <property type="match status" value="1"/>
</dbReference>
<evidence type="ECO:0000259" key="1">
    <source>
        <dbReference type="PROSITE" id="PS51704"/>
    </source>
</evidence>
<dbReference type="Gene3D" id="3.20.20.190">
    <property type="entry name" value="Phosphatidylinositol (PI) phosphodiesterase"/>
    <property type="match status" value="1"/>
</dbReference>
<dbReference type="GO" id="GO:0008081">
    <property type="term" value="F:phosphoric diester hydrolase activity"/>
    <property type="evidence" value="ECO:0007669"/>
    <property type="project" value="InterPro"/>
</dbReference>
<reference evidence="2 3" key="1">
    <citation type="submission" date="2019-12" db="EMBL/GenBank/DDBJ databases">
        <title>Whole genome sequences of Lactococcus raffinolactis strains isolated from sewage.</title>
        <authorList>
            <person name="Ybazeta G."/>
            <person name="Ross M."/>
            <person name="Brabant-Kirwan D."/>
            <person name="Saleh M."/>
            <person name="Dillon J.A."/>
            <person name="Splinter K."/>
            <person name="Nokhbeh R."/>
        </authorList>
    </citation>
    <scope>NUCLEOTIDE SEQUENCE [LARGE SCALE GENOMIC DNA]</scope>
    <source>
        <strain evidence="2 3">Lr_19_5</strain>
    </source>
</reference>
<dbReference type="PANTHER" id="PTHR46211:SF1">
    <property type="entry name" value="GLYCEROPHOSPHODIESTER PHOSPHODIESTERASE, CYTOPLASMIC"/>
    <property type="match status" value="1"/>
</dbReference>
<evidence type="ECO:0000313" key="2">
    <source>
        <dbReference type="EMBL" id="QIW54366.1"/>
    </source>
</evidence>
<evidence type="ECO:0000313" key="3">
    <source>
        <dbReference type="Proteomes" id="UP000501945"/>
    </source>
</evidence>
<dbReference type="SUPFAM" id="SSF51695">
    <property type="entry name" value="PLC-like phosphodiesterases"/>
    <property type="match status" value="1"/>
</dbReference>
<dbReference type="AlphaFoldDB" id="A0A6H0UGB1"/>
<organism evidence="2 3">
    <name type="scientific">Pseudolactococcus raffinolactis</name>
    <dbReference type="NCBI Taxonomy" id="1366"/>
    <lineage>
        <taxon>Bacteria</taxon>
        <taxon>Bacillati</taxon>
        <taxon>Bacillota</taxon>
        <taxon>Bacilli</taxon>
        <taxon>Lactobacillales</taxon>
        <taxon>Streptococcaceae</taxon>
        <taxon>Pseudolactococcus</taxon>
    </lineage>
</organism>
<dbReference type="EMBL" id="CP047616">
    <property type="protein sequence ID" value="QIW54366.1"/>
    <property type="molecule type" value="Genomic_DNA"/>
</dbReference>